<keyword evidence="2" id="KW-1185">Reference proteome</keyword>
<dbReference type="Proteomes" id="UP000593565">
    <property type="component" value="Unassembled WGS sequence"/>
</dbReference>
<dbReference type="AlphaFoldDB" id="A0A7J6A913"/>
<proteinExistence type="predicted"/>
<sequence>MTTSLLQREASGRGLIHCCLLIANNPKSKVQVIVRCPQMSSQMNHISNHRSGLQTSLEGSLMSFTQLSTGLCVALSPTTVS</sequence>
<evidence type="ECO:0000313" key="1">
    <source>
        <dbReference type="EMBL" id="KAF4078489.1"/>
    </source>
</evidence>
<accession>A0A7J6A913</accession>
<dbReference type="EMBL" id="JAAGNN010000017">
    <property type="protein sequence ID" value="KAF4078489.1"/>
    <property type="molecule type" value="Genomic_DNA"/>
</dbReference>
<evidence type="ECO:0000313" key="2">
    <source>
        <dbReference type="Proteomes" id="UP000593565"/>
    </source>
</evidence>
<protein>
    <submittedName>
        <fullName evidence="1">Uncharacterized protein</fullName>
    </submittedName>
</protein>
<comment type="caution">
    <text evidence="1">The sequence shown here is derived from an EMBL/GenBank/DDBJ whole genome shotgun (WGS) entry which is preliminary data.</text>
</comment>
<gene>
    <name evidence="1" type="ORF">AMELA_G00199700</name>
</gene>
<organism evidence="1 2">
    <name type="scientific">Ameiurus melas</name>
    <name type="common">Black bullhead</name>
    <name type="synonym">Silurus melas</name>
    <dbReference type="NCBI Taxonomy" id="219545"/>
    <lineage>
        <taxon>Eukaryota</taxon>
        <taxon>Metazoa</taxon>
        <taxon>Chordata</taxon>
        <taxon>Craniata</taxon>
        <taxon>Vertebrata</taxon>
        <taxon>Euteleostomi</taxon>
        <taxon>Actinopterygii</taxon>
        <taxon>Neopterygii</taxon>
        <taxon>Teleostei</taxon>
        <taxon>Ostariophysi</taxon>
        <taxon>Siluriformes</taxon>
        <taxon>Ictaluridae</taxon>
        <taxon>Ameiurus</taxon>
    </lineage>
</organism>
<name>A0A7J6A913_AMEME</name>
<reference evidence="1 2" key="1">
    <citation type="submission" date="2020-02" db="EMBL/GenBank/DDBJ databases">
        <title>A chromosome-scale genome assembly of the black bullhead catfish (Ameiurus melas).</title>
        <authorList>
            <person name="Wen M."/>
            <person name="Zham M."/>
            <person name="Cabau C."/>
            <person name="Klopp C."/>
            <person name="Donnadieu C."/>
            <person name="Roques C."/>
            <person name="Bouchez O."/>
            <person name="Lampietro C."/>
            <person name="Jouanno E."/>
            <person name="Herpin A."/>
            <person name="Louis A."/>
            <person name="Berthelot C."/>
            <person name="Parey E."/>
            <person name="Roest-Crollius H."/>
            <person name="Braasch I."/>
            <person name="Postlethwait J."/>
            <person name="Robinson-Rechavi M."/>
            <person name="Echchiki A."/>
            <person name="Begum T."/>
            <person name="Montfort J."/>
            <person name="Schartl M."/>
            <person name="Bobe J."/>
            <person name="Guiguen Y."/>
        </authorList>
    </citation>
    <scope>NUCLEOTIDE SEQUENCE [LARGE SCALE GENOMIC DNA]</scope>
    <source>
        <strain evidence="1">M_S1</strain>
        <tissue evidence="1">Blood</tissue>
    </source>
</reference>